<protein>
    <submittedName>
        <fullName evidence="2">DUF5103 domain-containing protein</fullName>
    </submittedName>
</protein>
<proteinExistence type="predicted"/>
<name>A0A506PPR7_9FLAO</name>
<keyword evidence="3" id="KW-1185">Reference proteome</keyword>
<dbReference type="EMBL" id="VHIQ01000001">
    <property type="protein sequence ID" value="TPV35704.1"/>
    <property type="molecule type" value="Genomic_DNA"/>
</dbReference>
<evidence type="ECO:0000259" key="1">
    <source>
        <dbReference type="Pfam" id="PF17116"/>
    </source>
</evidence>
<dbReference type="Pfam" id="PF17116">
    <property type="entry name" value="T9SS_plug_1st"/>
    <property type="match status" value="1"/>
</dbReference>
<evidence type="ECO:0000313" key="2">
    <source>
        <dbReference type="EMBL" id="TPV35704.1"/>
    </source>
</evidence>
<dbReference type="InterPro" id="IPR013784">
    <property type="entry name" value="Carb-bd-like_fold"/>
</dbReference>
<dbReference type="InterPro" id="IPR031345">
    <property type="entry name" value="T9SS_Plug_N"/>
</dbReference>
<comment type="caution">
    <text evidence="2">The sequence shown here is derived from an EMBL/GenBank/DDBJ whole genome shotgun (WGS) entry which is preliminary data.</text>
</comment>
<reference evidence="2 3" key="1">
    <citation type="submission" date="2019-06" db="EMBL/GenBank/DDBJ databases">
        <title>Flavobacteriaceae Paucihalobacterium erythroidium CWB-1, complete genome.</title>
        <authorList>
            <person name="Wu S."/>
        </authorList>
    </citation>
    <scope>NUCLEOTIDE SEQUENCE [LARGE SCALE GENOMIC DNA]</scope>
    <source>
        <strain evidence="2 3">CWB-1</strain>
    </source>
</reference>
<gene>
    <name evidence="2" type="ORF">FJ651_01975</name>
</gene>
<organism evidence="2 3">
    <name type="scientific">Paucihalobacter ruber</name>
    <dbReference type="NCBI Taxonomy" id="2567861"/>
    <lineage>
        <taxon>Bacteria</taxon>
        <taxon>Pseudomonadati</taxon>
        <taxon>Bacteroidota</taxon>
        <taxon>Flavobacteriia</taxon>
        <taxon>Flavobacteriales</taxon>
        <taxon>Flavobacteriaceae</taxon>
        <taxon>Paucihalobacter</taxon>
    </lineage>
</organism>
<feature type="domain" description="Type 9 secretion system plug protein N-terminal" evidence="1">
    <location>
        <begin position="31"/>
        <end position="154"/>
    </location>
</feature>
<accession>A0A506PPR7</accession>
<dbReference type="SUPFAM" id="SSF49452">
    <property type="entry name" value="Starch-binding domain-like"/>
    <property type="match status" value="1"/>
</dbReference>
<sequence>MLNFIKQTALLWLLPIVVWSQIKEVNPPEYIKTITFKSRNSDQGELPILRLGETFYLEFDVLKNNEPDFYYTIEHYNYDWTKSNLVKAEYLRGFDNFRLVDYVNSFNTYEIYSHYRLTLPNQQTRGLLVSGNYLLSIYDDYGDLMFTRKFMIIEDLSSVGVSIKRYRDVTQIDEKQSVDIAISPFNLNFNNPLETVKVLIIQNNNLNTALYNIKPQYVLGNELIYRYNTETGFWGGNEYLFFENRDVRAANIGVQFIDLLDIYHGYLFTNVIRKDLPYTYNPDINGRFVVTVIDREDPSVEADYVNIHFSLNHPELTDGSNIFVYGNYNNFATDQSNVMYFNPNKQVYEAVIKLKQGFYNYKYVIVDANGQLNEGAISGNFWQTENNYKVLVYYRDLGARYDRLIGFGEGTSVNITN</sequence>
<dbReference type="Proteomes" id="UP000317332">
    <property type="component" value="Unassembled WGS sequence"/>
</dbReference>
<dbReference type="GO" id="GO:0030246">
    <property type="term" value="F:carbohydrate binding"/>
    <property type="evidence" value="ECO:0007669"/>
    <property type="project" value="InterPro"/>
</dbReference>
<dbReference type="RefSeq" id="WP_140988713.1">
    <property type="nucleotide sequence ID" value="NZ_VHIQ01000001.1"/>
</dbReference>
<dbReference type="AlphaFoldDB" id="A0A506PPR7"/>
<evidence type="ECO:0000313" key="3">
    <source>
        <dbReference type="Proteomes" id="UP000317332"/>
    </source>
</evidence>
<dbReference type="InterPro" id="IPR013783">
    <property type="entry name" value="Ig-like_fold"/>
</dbReference>
<dbReference type="OrthoDB" id="1522602at2"/>
<dbReference type="Gene3D" id="2.60.40.10">
    <property type="entry name" value="Immunoglobulins"/>
    <property type="match status" value="1"/>
</dbReference>